<reference evidence="1" key="1">
    <citation type="submission" date="2021-05" db="EMBL/GenBank/DDBJ databases">
        <authorList>
            <person name="Alioto T."/>
            <person name="Alioto T."/>
            <person name="Gomez Garrido J."/>
        </authorList>
    </citation>
    <scope>NUCLEOTIDE SEQUENCE</scope>
</reference>
<evidence type="ECO:0000313" key="1">
    <source>
        <dbReference type="EMBL" id="CAG6507026.1"/>
    </source>
</evidence>
<accession>A0A8D8GGK9</accession>
<name>A0A8D8GGK9_CULPI</name>
<dbReference type="EMBL" id="HBUE01259517">
    <property type="protein sequence ID" value="CAG6558355.1"/>
    <property type="molecule type" value="Transcribed_RNA"/>
</dbReference>
<protein>
    <submittedName>
        <fullName evidence="1">(northern house mosquito) hypothetical protein</fullName>
    </submittedName>
</protein>
<dbReference type="EMBL" id="HBUE01154471">
    <property type="protein sequence ID" value="CAG6507026.1"/>
    <property type="molecule type" value="Transcribed_RNA"/>
</dbReference>
<organism evidence="1">
    <name type="scientific">Culex pipiens</name>
    <name type="common">House mosquito</name>
    <dbReference type="NCBI Taxonomy" id="7175"/>
    <lineage>
        <taxon>Eukaryota</taxon>
        <taxon>Metazoa</taxon>
        <taxon>Ecdysozoa</taxon>
        <taxon>Arthropoda</taxon>
        <taxon>Hexapoda</taxon>
        <taxon>Insecta</taxon>
        <taxon>Pterygota</taxon>
        <taxon>Neoptera</taxon>
        <taxon>Endopterygota</taxon>
        <taxon>Diptera</taxon>
        <taxon>Nematocera</taxon>
        <taxon>Culicoidea</taxon>
        <taxon>Culicidae</taxon>
        <taxon>Culicinae</taxon>
        <taxon>Culicini</taxon>
        <taxon>Culex</taxon>
        <taxon>Culex</taxon>
    </lineage>
</organism>
<proteinExistence type="predicted"/>
<sequence>MVTTFLVRNVVAEGVCQGGQMHLPLRINLPVQQLRQLLVALAVRRLQHSDLGVRDKVSDHAVVLDVPAGVHLHVQHVAVPLVPHDVDQVEQPDDALAEGFAVVRLIVNGPNVAVRTVASRALQVQVVNF</sequence>
<dbReference type="AlphaFoldDB" id="A0A8D8GGK9"/>